<dbReference type="PANTHER" id="PTHR12302">
    <property type="entry name" value="EBNA2 BINDING PROTEIN P100"/>
    <property type="match status" value="1"/>
</dbReference>
<dbReference type="GO" id="GO:0004519">
    <property type="term" value="F:endonuclease activity"/>
    <property type="evidence" value="ECO:0007669"/>
    <property type="project" value="UniProtKB-KW"/>
</dbReference>
<dbReference type="PROSITE" id="PS50830">
    <property type="entry name" value="TNASE_3"/>
    <property type="match status" value="1"/>
</dbReference>
<feature type="region of interest" description="Disordered" evidence="4">
    <location>
        <begin position="174"/>
        <end position="221"/>
    </location>
</feature>
<evidence type="ECO:0000313" key="7">
    <source>
        <dbReference type="Proteomes" id="UP000621560"/>
    </source>
</evidence>
<gene>
    <name evidence="6" type="ORF">IDH44_13400</name>
</gene>
<dbReference type="GO" id="GO:0016787">
    <property type="term" value="F:hydrolase activity"/>
    <property type="evidence" value="ECO:0007669"/>
    <property type="project" value="UniProtKB-KW"/>
</dbReference>
<sequence length="258" mass="27589">MDGDSKRKRYRAAIIAPIWLLLALLASGCGQIATTAAPAGDIAAAYPELEGLTAESGKVERVIDGDTFVLEGGARVRLIGVNTPEISGKAEYYGQEAAAYARQRLDGASVRLVKDTGDTDRYGRLLRYVFVGEEARMFNEELVLAGYASVMTIQPNVRLADRFVEAERSARAAESGLWGGEQEGSAAAADSGADDAGTADGSPRSSACEDPRVKGNINSKRERIYHVPGSRYYEQTVPEELFCTAEEAEAAGFRAPKG</sequence>
<dbReference type="AlphaFoldDB" id="A0A927GSE3"/>
<dbReference type="Pfam" id="PF00565">
    <property type="entry name" value="SNase"/>
    <property type="match status" value="1"/>
</dbReference>
<evidence type="ECO:0000256" key="2">
    <source>
        <dbReference type="ARBA" id="ARBA00022759"/>
    </source>
</evidence>
<feature type="compositionally biased region" description="Basic and acidic residues" evidence="4">
    <location>
        <begin position="207"/>
        <end position="221"/>
    </location>
</feature>
<dbReference type="InterPro" id="IPR016071">
    <property type="entry name" value="Staphylococal_nuclease_OB-fold"/>
</dbReference>
<dbReference type="EMBL" id="JACXIZ010000021">
    <property type="protein sequence ID" value="MBD2846196.1"/>
    <property type="molecule type" value="Genomic_DNA"/>
</dbReference>
<evidence type="ECO:0000313" key="6">
    <source>
        <dbReference type="EMBL" id="MBD2846196.1"/>
    </source>
</evidence>
<evidence type="ECO:0000256" key="3">
    <source>
        <dbReference type="ARBA" id="ARBA00022801"/>
    </source>
</evidence>
<dbReference type="InterPro" id="IPR035437">
    <property type="entry name" value="SNase_OB-fold_sf"/>
</dbReference>
<feature type="domain" description="TNase-like" evidence="5">
    <location>
        <begin position="53"/>
        <end position="180"/>
    </location>
</feature>
<keyword evidence="1" id="KW-0540">Nuclease</keyword>
<keyword evidence="2" id="KW-0255">Endonuclease</keyword>
<dbReference type="Proteomes" id="UP000621560">
    <property type="component" value="Unassembled WGS sequence"/>
</dbReference>
<evidence type="ECO:0000256" key="1">
    <source>
        <dbReference type="ARBA" id="ARBA00022722"/>
    </source>
</evidence>
<evidence type="ECO:0000259" key="5">
    <source>
        <dbReference type="PROSITE" id="PS50830"/>
    </source>
</evidence>
<dbReference type="PROSITE" id="PS51257">
    <property type="entry name" value="PROKAR_LIPOPROTEIN"/>
    <property type="match status" value="1"/>
</dbReference>
<dbReference type="Gene3D" id="2.40.50.90">
    <property type="match status" value="1"/>
</dbReference>
<protein>
    <submittedName>
        <fullName evidence="6">Thermonuclease family protein</fullName>
    </submittedName>
</protein>
<dbReference type="SMART" id="SM00318">
    <property type="entry name" value="SNc"/>
    <property type="match status" value="1"/>
</dbReference>
<dbReference type="SUPFAM" id="SSF50199">
    <property type="entry name" value="Staphylococcal nuclease"/>
    <property type="match status" value="1"/>
</dbReference>
<comment type="caution">
    <text evidence="6">The sequence shown here is derived from an EMBL/GenBank/DDBJ whole genome shotgun (WGS) entry which is preliminary data.</text>
</comment>
<dbReference type="PANTHER" id="PTHR12302:SF3">
    <property type="entry name" value="SERINE_THREONINE-PROTEIN KINASE 31"/>
    <property type="match status" value="1"/>
</dbReference>
<proteinExistence type="predicted"/>
<keyword evidence="7" id="KW-1185">Reference proteome</keyword>
<keyword evidence="3" id="KW-0378">Hydrolase</keyword>
<feature type="compositionally biased region" description="Low complexity" evidence="4">
    <location>
        <begin position="184"/>
        <end position="202"/>
    </location>
</feature>
<reference evidence="6" key="1">
    <citation type="submission" date="2020-09" db="EMBL/GenBank/DDBJ databases">
        <title>A novel bacterium of genus Paenibacillus, isolated from South China Sea.</title>
        <authorList>
            <person name="Huang H."/>
            <person name="Mo K."/>
            <person name="Hu Y."/>
        </authorList>
    </citation>
    <scope>NUCLEOTIDE SEQUENCE</scope>
    <source>
        <strain evidence="6">IB182496</strain>
    </source>
</reference>
<accession>A0A927GSE3</accession>
<name>A0A927GSE3_9BACL</name>
<organism evidence="6 7">
    <name type="scientific">Paenibacillus sabuli</name>
    <dbReference type="NCBI Taxonomy" id="2772509"/>
    <lineage>
        <taxon>Bacteria</taxon>
        <taxon>Bacillati</taxon>
        <taxon>Bacillota</taxon>
        <taxon>Bacilli</taxon>
        <taxon>Bacillales</taxon>
        <taxon>Paenibacillaceae</taxon>
        <taxon>Paenibacillus</taxon>
    </lineage>
</organism>
<evidence type="ECO:0000256" key="4">
    <source>
        <dbReference type="SAM" id="MobiDB-lite"/>
    </source>
</evidence>